<dbReference type="eggNOG" id="ENOG5031NC1">
    <property type="taxonomic scope" value="Bacteria"/>
</dbReference>
<evidence type="ECO:0000313" key="3">
    <source>
        <dbReference type="Proteomes" id="UP000002255"/>
    </source>
</evidence>
<dbReference type="Proteomes" id="UP000002255">
    <property type="component" value="Chromosome"/>
</dbReference>
<sequence>MSTTAKPVRLLGVLGLVAGLLMVVVGGATWGVVSSQLAEQRITVSENAPFLAGTTVDNPLAAFAQAEAIDKDSQNITGGKTYAELDREDPVRSTAQAAAFLRASLFTSVIAYGVAALVIGLGVLVAGNGYALTRIAAGAPRRREELVPA</sequence>
<dbReference type="KEGG" id="xce:Xcel_1653"/>
<protein>
    <recommendedName>
        <fullName evidence="4">Aromatic ring-opening dioxygenase LigA</fullName>
    </recommendedName>
</protein>
<feature type="transmembrane region" description="Helical" evidence="1">
    <location>
        <begin position="109"/>
        <end position="133"/>
    </location>
</feature>
<evidence type="ECO:0008006" key="4">
    <source>
        <dbReference type="Google" id="ProtNLM"/>
    </source>
</evidence>
<keyword evidence="3" id="KW-1185">Reference proteome</keyword>
<dbReference type="OrthoDB" id="5243687at2"/>
<keyword evidence="1" id="KW-0812">Transmembrane</keyword>
<dbReference type="RefSeq" id="WP_012878418.1">
    <property type="nucleotide sequence ID" value="NC_013530.1"/>
</dbReference>
<evidence type="ECO:0000313" key="2">
    <source>
        <dbReference type="EMBL" id="ACZ30676.1"/>
    </source>
</evidence>
<keyword evidence="1" id="KW-1133">Transmembrane helix</keyword>
<proteinExistence type="predicted"/>
<name>D1BSI4_XYLCX</name>
<reference evidence="2 3" key="2">
    <citation type="journal article" date="2010" name="Stand. Genomic Sci.">
        <title>Complete genome sequence of Xylanimonas cellulosilytica type strain (XIL07).</title>
        <authorList>
            <person name="Foster B."/>
            <person name="Pukall R."/>
            <person name="Abt B."/>
            <person name="Nolan M."/>
            <person name="Glavina Del Rio T."/>
            <person name="Chen F."/>
            <person name="Lucas S."/>
            <person name="Tice H."/>
            <person name="Pitluck S."/>
            <person name="Cheng J.-F."/>
            <person name="Chertkov O."/>
            <person name="Brettin T."/>
            <person name="Han C."/>
            <person name="Detter J.C."/>
            <person name="Bruce D."/>
            <person name="Goodwin L."/>
            <person name="Ivanova N."/>
            <person name="Mavromatis K."/>
            <person name="Pati A."/>
            <person name="Mikhailova N."/>
            <person name="Chen A."/>
            <person name="Palaniappan K."/>
            <person name="Land M."/>
            <person name="Hauser L."/>
            <person name="Chang Y.-J."/>
            <person name="Jeffries C.D."/>
            <person name="Chain P."/>
            <person name="Rohde M."/>
            <person name="Goeker M."/>
            <person name="Bristow J."/>
            <person name="Eisen J.A."/>
            <person name="Markowitz V."/>
            <person name="Hugenholtz P."/>
            <person name="Kyrpides N.C."/>
            <person name="Klenk H.-P."/>
            <person name="Lapidus A."/>
        </authorList>
    </citation>
    <scope>NUCLEOTIDE SEQUENCE [LARGE SCALE GENOMIC DNA]</scope>
    <source>
        <strain evidence="3">DSM 15894 / CECT 5975 / LMG 20990 / XIL07</strain>
    </source>
</reference>
<dbReference type="EMBL" id="CP001821">
    <property type="protein sequence ID" value="ACZ30676.1"/>
    <property type="molecule type" value="Genomic_DNA"/>
</dbReference>
<organism evidence="2 3">
    <name type="scientific">Xylanimonas cellulosilytica (strain DSM 15894 / JCM 12276 / CECT 5975 / KCTC 9989 / LMG 20990 / NBRC 107835 / XIL07)</name>
    <dbReference type="NCBI Taxonomy" id="446471"/>
    <lineage>
        <taxon>Bacteria</taxon>
        <taxon>Bacillati</taxon>
        <taxon>Actinomycetota</taxon>
        <taxon>Actinomycetes</taxon>
        <taxon>Micrococcales</taxon>
        <taxon>Promicromonosporaceae</taxon>
        <taxon>Xylanimonas</taxon>
    </lineage>
</organism>
<accession>D1BSI4</accession>
<dbReference type="HOGENOM" id="CLU_137804_0_0_11"/>
<keyword evidence="1" id="KW-0472">Membrane</keyword>
<dbReference type="AlphaFoldDB" id="D1BSI4"/>
<dbReference type="STRING" id="446471.Xcel_1653"/>
<evidence type="ECO:0000256" key="1">
    <source>
        <dbReference type="SAM" id="Phobius"/>
    </source>
</evidence>
<gene>
    <name evidence="2" type="ordered locus">Xcel_1653</name>
</gene>
<reference evidence="3" key="1">
    <citation type="submission" date="2009-11" db="EMBL/GenBank/DDBJ databases">
        <title>The complete chromosome of Xylanimonas cellulosilytica DSM 15894.</title>
        <authorList>
            <consortium name="US DOE Joint Genome Institute (JGI-PGF)"/>
            <person name="Lucas S."/>
            <person name="Copeland A."/>
            <person name="Lapidus A."/>
            <person name="Glavina del Rio T."/>
            <person name="Dalin E."/>
            <person name="Tice H."/>
            <person name="Bruce D."/>
            <person name="Goodwin L."/>
            <person name="Pitluck S."/>
            <person name="Kyrpides N."/>
            <person name="Mavromatis K."/>
            <person name="Ivanova N."/>
            <person name="Mikhailova N."/>
            <person name="Foster B."/>
            <person name="Clum A."/>
            <person name="Brettin T."/>
            <person name="Detter J.C."/>
            <person name="Han C."/>
            <person name="Larimer F."/>
            <person name="Land M."/>
            <person name="Hauser L."/>
            <person name="Markowitz V."/>
            <person name="Cheng J.F."/>
            <person name="Hugenholtz P."/>
            <person name="Woyke T."/>
            <person name="Wu D."/>
            <person name="Gehrich-Schroeter G."/>
            <person name="Schneider S."/>
            <person name="Pukall S.R."/>
            <person name="Klenk H.P."/>
            <person name="Eisen J.A."/>
        </authorList>
    </citation>
    <scope>NUCLEOTIDE SEQUENCE [LARGE SCALE GENOMIC DNA]</scope>
    <source>
        <strain evidence="3">DSM 15894 / CECT 5975 / LMG 20990 / XIL07</strain>
    </source>
</reference>